<evidence type="ECO:0000313" key="3">
    <source>
        <dbReference type="Proteomes" id="UP000053611"/>
    </source>
</evidence>
<keyword evidence="3" id="KW-1185">Reference proteome</keyword>
<dbReference type="Proteomes" id="UP000053611">
    <property type="component" value="Unassembled WGS sequence"/>
</dbReference>
<name>A0A0J1B1E4_9TREE</name>
<feature type="region of interest" description="Disordered" evidence="1">
    <location>
        <begin position="1"/>
        <end position="53"/>
    </location>
</feature>
<protein>
    <submittedName>
        <fullName evidence="2">Uncharacterized protein</fullName>
    </submittedName>
</protein>
<reference evidence="2 3" key="1">
    <citation type="submission" date="2015-03" db="EMBL/GenBank/DDBJ databases">
        <title>Genomics and transcriptomics of the oil-accumulating basidiomycete yeast T. oleaginosus allow insights into substrate utilization and the diverse evolutionary trajectories of mating systems in fungi.</title>
        <authorList>
            <consortium name="DOE Joint Genome Institute"/>
            <person name="Kourist R."/>
            <person name="Kracht O."/>
            <person name="Bracharz F."/>
            <person name="Lipzen A."/>
            <person name="Nolan M."/>
            <person name="Ohm R."/>
            <person name="Grigoriev I."/>
            <person name="Sun S."/>
            <person name="Heitman J."/>
            <person name="Bruck T."/>
            <person name="Nowrousian M."/>
        </authorList>
    </citation>
    <scope>NUCLEOTIDE SEQUENCE [LARGE SCALE GENOMIC DNA]</scope>
    <source>
        <strain evidence="2 3">IBC0246</strain>
    </source>
</reference>
<evidence type="ECO:0000256" key="1">
    <source>
        <dbReference type="SAM" id="MobiDB-lite"/>
    </source>
</evidence>
<evidence type="ECO:0000313" key="2">
    <source>
        <dbReference type="EMBL" id="KLT41409.1"/>
    </source>
</evidence>
<dbReference type="EMBL" id="KQ087218">
    <property type="protein sequence ID" value="KLT41409.1"/>
    <property type="molecule type" value="Genomic_DNA"/>
</dbReference>
<dbReference type="RefSeq" id="XP_018277900.1">
    <property type="nucleotide sequence ID" value="XM_018423515.1"/>
</dbReference>
<gene>
    <name evidence="2" type="ORF">CC85DRAFT_286440</name>
</gene>
<sequence length="53" mass="5768">MPLRIPDAEHLEFRGTAARHTSAVPPRAPDGARLPPRRDGTREPAVTQGQLIS</sequence>
<dbReference type="GeneID" id="28984118"/>
<organism evidence="2 3">
    <name type="scientific">Cutaneotrichosporon oleaginosum</name>
    <dbReference type="NCBI Taxonomy" id="879819"/>
    <lineage>
        <taxon>Eukaryota</taxon>
        <taxon>Fungi</taxon>
        <taxon>Dikarya</taxon>
        <taxon>Basidiomycota</taxon>
        <taxon>Agaricomycotina</taxon>
        <taxon>Tremellomycetes</taxon>
        <taxon>Trichosporonales</taxon>
        <taxon>Trichosporonaceae</taxon>
        <taxon>Cutaneotrichosporon</taxon>
    </lineage>
</organism>
<accession>A0A0J1B1E4</accession>
<proteinExistence type="predicted"/>
<dbReference type="AlphaFoldDB" id="A0A0J1B1E4"/>
<feature type="compositionally biased region" description="Basic and acidic residues" evidence="1">
    <location>
        <begin position="1"/>
        <end position="13"/>
    </location>
</feature>